<dbReference type="SUPFAM" id="SSF49879">
    <property type="entry name" value="SMAD/FHA domain"/>
    <property type="match status" value="1"/>
</dbReference>
<dbReference type="CDD" id="cd00060">
    <property type="entry name" value="FHA"/>
    <property type="match status" value="1"/>
</dbReference>
<dbReference type="SMART" id="SM00382">
    <property type="entry name" value="AAA"/>
    <property type="match status" value="1"/>
</dbReference>
<evidence type="ECO:0000313" key="8">
    <source>
        <dbReference type="Proteomes" id="UP001370348"/>
    </source>
</evidence>
<reference evidence="7 8" key="1">
    <citation type="submission" date="2021-12" db="EMBL/GenBank/DDBJ databases">
        <title>Discovery of the Pendulisporaceae a myxobacterial family with distinct sporulation behavior and unique specialized metabolism.</title>
        <authorList>
            <person name="Garcia R."/>
            <person name="Popoff A."/>
            <person name="Bader C.D."/>
            <person name="Loehr J."/>
            <person name="Walesch S."/>
            <person name="Walt C."/>
            <person name="Boldt J."/>
            <person name="Bunk B."/>
            <person name="Haeckl F.J.F.P.J."/>
            <person name="Gunesch A.P."/>
            <person name="Birkelbach J."/>
            <person name="Nuebel U."/>
            <person name="Pietschmann T."/>
            <person name="Bach T."/>
            <person name="Mueller R."/>
        </authorList>
    </citation>
    <scope>NUCLEOTIDE SEQUENCE [LARGE SCALE GENOMIC DNA]</scope>
    <source>
        <strain evidence="7 8">MSr11954</strain>
    </source>
</reference>
<dbReference type="Pfam" id="PF02954">
    <property type="entry name" value="HTH_8"/>
    <property type="match status" value="1"/>
</dbReference>
<keyword evidence="8" id="KW-1185">Reference proteome</keyword>
<keyword evidence="1" id="KW-0547">Nucleotide-binding</keyword>
<protein>
    <submittedName>
        <fullName evidence="7">Sigma 54-interacting transcriptional regulator</fullName>
    </submittedName>
</protein>
<accession>A0ABZ2LV53</accession>
<dbReference type="InterPro" id="IPR002078">
    <property type="entry name" value="Sigma_54_int"/>
</dbReference>
<evidence type="ECO:0000256" key="4">
    <source>
        <dbReference type="ARBA" id="ARBA00023163"/>
    </source>
</evidence>
<sequence>MLVPAVARLSEEKTRSHTFDPGPPGRPRATFVWEGGTVVRDLDVGRDIVIGRAEECDIQILHPSVSRKHARLRLGPPLMIEDLGSSNGTRIDGVPMGEGSQPFGPNQIAEIGAGFLIVRGDVGVTGPKASLSAPSPEVEDHFLSLIAKSPLSVLIVGETGVGKERAAEKLHLRSPRAAGPLVRLNCAAFPQTLLEAELFGYEKGAFTGAVQRKLGLVETAYGGTLFLDEVAEMPPTMQAALLRMLEARQVLRIGGLKPVDVDIRVVSATHRDLDAAIAAGSFRRDLYYRLAGATVRIPPLRARRPRILPLAKGFLDDAARAAGVAAPSITSRAQGRLLQHPWYGNVRELRSVMERAFALCEGRALEPAHLLLDDAPGVAHEPDERQQILDALEASEGNQTRAAEILGVSRRTLINRLEEYDLPRPRKRTR</sequence>
<dbReference type="Pfam" id="PF00158">
    <property type="entry name" value="Sigma54_activat"/>
    <property type="match status" value="1"/>
</dbReference>
<dbReference type="SUPFAM" id="SSF52540">
    <property type="entry name" value="P-loop containing nucleoside triphosphate hydrolases"/>
    <property type="match status" value="1"/>
</dbReference>
<feature type="domain" description="Sigma-54 factor interaction" evidence="6">
    <location>
        <begin position="146"/>
        <end position="358"/>
    </location>
</feature>
<dbReference type="Pfam" id="PF00498">
    <property type="entry name" value="FHA"/>
    <property type="match status" value="1"/>
</dbReference>
<organism evidence="7 8">
    <name type="scientific">Pendulispora albinea</name>
    <dbReference type="NCBI Taxonomy" id="2741071"/>
    <lineage>
        <taxon>Bacteria</taxon>
        <taxon>Pseudomonadati</taxon>
        <taxon>Myxococcota</taxon>
        <taxon>Myxococcia</taxon>
        <taxon>Myxococcales</taxon>
        <taxon>Sorangiineae</taxon>
        <taxon>Pendulisporaceae</taxon>
        <taxon>Pendulispora</taxon>
    </lineage>
</organism>
<dbReference type="Gene3D" id="3.40.50.300">
    <property type="entry name" value="P-loop containing nucleotide triphosphate hydrolases"/>
    <property type="match status" value="1"/>
</dbReference>
<dbReference type="Gene3D" id="1.10.8.60">
    <property type="match status" value="1"/>
</dbReference>
<gene>
    <name evidence="7" type="ORF">LZC94_44225</name>
</gene>
<dbReference type="Pfam" id="PF25601">
    <property type="entry name" value="AAA_lid_14"/>
    <property type="match status" value="1"/>
</dbReference>
<evidence type="ECO:0000259" key="5">
    <source>
        <dbReference type="PROSITE" id="PS50006"/>
    </source>
</evidence>
<keyword evidence="2" id="KW-0067">ATP-binding</keyword>
<dbReference type="RefSeq" id="WP_394824437.1">
    <property type="nucleotide sequence ID" value="NZ_CP089984.1"/>
</dbReference>
<dbReference type="InterPro" id="IPR058031">
    <property type="entry name" value="AAA_lid_NorR"/>
</dbReference>
<evidence type="ECO:0000259" key="6">
    <source>
        <dbReference type="PROSITE" id="PS50045"/>
    </source>
</evidence>
<evidence type="ECO:0000313" key="7">
    <source>
        <dbReference type="EMBL" id="WXB14813.1"/>
    </source>
</evidence>
<evidence type="ECO:0000256" key="2">
    <source>
        <dbReference type="ARBA" id="ARBA00022840"/>
    </source>
</evidence>
<dbReference type="Gene3D" id="1.10.10.60">
    <property type="entry name" value="Homeodomain-like"/>
    <property type="match status" value="1"/>
</dbReference>
<proteinExistence type="predicted"/>
<dbReference type="SMART" id="SM00240">
    <property type="entry name" value="FHA"/>
    <property type="match status" value="1"/>
</dbReference>
<dbReference type="CDD" id="cd00009">
    <property type="entry name" value="AAA"/>
    <property type="match status" value="1"/>
</dbReference>
<dbReference type="InterPro" id="IPR027417">
    <property type="entry name" value="P-loop_NTPase"/>
</dbReference>
<dbReference type="SUPFAM" id="SSF46689">
    <property type="entry name" value="Homeodomain-like"/>
    <property type="match status" value="1"/>
</dbReference>
<dbReference type="InterPro" id="IPR003593">
    <property type="entry name" value="AAA+_ATPase"/>
</dbReference>
<dbReference type="PROSITE" id="PS50045">
    <property type="entry name" value="SIGMA54_INTERACT_4"/>
    <property type="match status" value="1"/>
</dbReference>
<keyword evidence="4" id="KW-0804">Transcription</keyword>
<feature type="domain" description="FHA" evidence="5">
    <location>
        <begin position="48"/>
        <end position="96"/>
    </location>
</feature>
<dbReference type="InterPro" id="IPR008984">
    <property type="entry name" value="SMAD_FHA_dom_sf"/>
</dbReference>
<dbReference type="PROSITE" id="PS50006">
    <property type="entry name" value="FHA_DOMAIN"/>
    <property type="match status" value="1"/>
</dbReference>
<evidence type="ECO:0000256" key="1">
    <source>
        <dbReference type="ARBA" id="ARBA00022741"/>
    </source>
</evidence>
<dbReference type="EMBL" id="CP089984">
    <property type="protein sequence ID" value="WXB14813.1"/>
    <property type="molecule type" value="Genomic_DNA"/>
</dbReference>
<dbReference type="PANTHER" id="PTHR32071">
    <property type="entry name" value="TRANSCRIPTIONAL REGULATORY PROTEIN"/>
    <property type="match status" value="1"/>
</dbReference>
<name>A0ABZ2LV53_9BACT</name>
<dbReference type="InterPro" id="IPR009057">
    <property type="entry name" value="Homeodomain-like_sf"/>
</dbReference>
<dbReference type="InterPro" id="IPR000253">
    <property type="entry name" value="FHA_dom"/>
</dbReference>
<dbReference type="InterPro" id="IPR002197">
    <property type="entry name" value="HTH_Fis"/>
</dbReference>
<keyword evidence="3" id="KW-0805">Transcription regulation</keyword>
<dbReference type="Gene3D" id="2.60.200.20">
    <property type="match status" value="1"/>
</dbReference>
<evidence type="ECO:0000256" key="3">
    <source>
        <dbReference type="ARBA" id="ARBA00023015"/>
    </source>
</evidence>
<dbReference type="Proteomes" id="UP001370348">
    <property type="component" value="Chromosome"/>
</dbReference>
<dbReference type="PRINTS" id="PR01590">
    <property type="entry name" value="HTHFIS"/>
</dbReference>